<sequence>MLSQTIYAQSKLCIVDSLNKDTVIHESNAKKNTTGKPIKYTAKRDKIEGIKMIGEIELTTANSSRDSWLGYLGTVGYQFNSYVYLGGGTGITIGPLYPDFSEDELKQSVYIPVFGNIRLNLLKNFKYIPFFDLKSGYSLKISNGKRGEGFYYSPSIGVKSVTGLKNFINAVTLSIGNTVYKRHYYFNFKMGLEF</sequence>
<evidence type="ECO:0000313" key="2">
    <source>
        <dbReference type="Proteomes" id="UP001496674"/>
    </source>
</evidence>
<protein>
    <recommendedName>
        <fullName evidence="3">Outer membrane protein beta-barrel domain-containing protein</fullName>
    </recommendedName>
</protein>
<gene>
    <name evidence="1" type="ORF">BSYN_26860</name>
</gene>
<dbReference type="Proteomes" id="UP001496674">
    <property type="component" value="Chromosome"/>
</dbReference>
<evidence type="ECO:0000313" key="1">
    <source>
        <dbReference type="EMBL" id="BEH00422.1"/>
    </source>
</evidence>
<name>A0ABM8IES2_9BACE</name>
<reference evidence="1 2" key="1">
    <citation type="submission" date="2023-04" db="EMBL/GenBank/DDBJ databases">
        <title>Draft genome sequence of acteroides sedimenti strain YN3PY1.</title>
        <authorList>
            <person name="Yoshida N."/>
        </authorList>
    </citation>
    <scope>NUCLEOTIDE SEQUENCE [LARGE SCALE GENOMIC DNA]</scope>
    <source>
        <strain evidence="1 2">YN3PY1</strain>
    </source>
</reference>
<accession>A0ABM8IES2</accession>
<evidence type="ECO:0008006" key="3">
    <source>
        <dbReference type="Google" id="ProtNLM"/>
    </source>
</evidence>
<proteinExistence type="predicted"/>
<organism evidence="1 2">
    <name type="scientific">Bacteroides sedimenti</name>
    <dbReference type="NCBI Taxonomy" id="2136147"/>
    <lineage>
        <taxon>Bacteria</taxon>
        <taxon>Pseudomonadati</taxon>
        <taxon>Bacteroidota</taxon>
        <taxon>Bacteroidia</taxon>
        <taxon>Bacteroidales</taxon>
        <taxon>Bacteroidaceae</taxon>
        <taxon>Bacteroides</taxon>
    </lineage>
</organism>
<keyword evidence="2" id="KW-1185">Reference proteome</keyword>
<dbReference type="EMBL" id="AP028055">
    <property type="protein sequence ID" value="BEH00422.1"/>
    <property type="molecule type" value="Genomic_DNA"/>
</dbReference>